<dbReference type="Pfam" id="PF13424">
    <property type="entry name" value="TPR_12"/>
    <property type="match status" value="2"/>
</dbReference>
<dbReference type="Pfam" id="PF00931">
    <property type="entry name" value="NB-ARC"/>
    <property type="match status" value="1"/>
</dbReference>
<feature type="domain" description="OmpR/PhoB-type" evidence="7">
    <location>
        <begin position="1"/>
        <end position="98"/>
    </location>
</feature>
<evidence type="ECO:0000256" key="3">
    <source>
        <dbReference type="ARBA" id="ARBA00023015"/>
    </source>
</evidence>
<dbReference type="Proteomes" id="UP001602119">
    <property type="component" value="Unassembled WGS sequence"/>
</dbReference>
<keyword evidence="3" id="KW-0805">Transcription regulation</keyword>
<comment type="similarity">
    <text evidence="1">Belongs to the AfsR/DnrI/RedD regulatory family.</text>
</comment>
<dbReference type="SUPFAM" id="SSF48452">
    <property type="entry name" value="TPR-like"/>
    <property type="match status" value="3"/>
</dbReference>
<dbReference type="InterPro" id="IPR051677">
    <property type="entry name" value="AfsR-DnrI-RedD_regulator"/>
</dbReference>
<proteinExistence type="inferred from homology"/>
<keyword evidence="5" id="KW-0804">Transcription</keyword>
<dbReference type="PROSITE" id="PS51755">
    <property type="entry name" value="OMPR_PHOB"/>
    <property type="match status" value="1"/>
</dbReference>
<dbReference type="InterPro" id="IPR011990">
    <property type="entry name" value="TPR-like_helical_dom_sf"/>
</dbReference>
<dbReference type="EMBL" id="JBIAXI010000030">
    <property type="protein sequence ID" value="MFF4778314.1"/>
    <property type="molecule type" value="Genomic_DNA"/>
</dbReference>
<dbReference type="InterPro" id="IPR027417">
    <property type="entry name" value="P-loop_NTPase"/>
</dbReference>
<dbReference type="SMART" id="SM00382">
    <property type="entry name" value="AAA"/>
    <property type="match status" value="1"/>
</dbReference>
<keyword evidence="9" id="KW-1185">Reference proteome</keyword>
<dbReference type="PANTHER" id="PTHR35807">
    <property type="entry name" value="TRANSCRIPTIONAL REGULATOR REDD-RELATED"/>
    <property type="match status" value="1"/>
</dbReference>
<accession>A0ABW6VKL3</accession>
<dbReference type="CDD" id="cd15831">
    <property type="entry name" value="BTAD"/>
    <property type="match status" value="1"/>
</dbReference>
<sequence length="976" mass="106268">MNRVNFRALGPLEISVDGRTRTPGGSTQRGLLAILLLNANRVVPVRQIIHELWEEPPETALGQIQTRVWRLRTLMNGSGDRADGSQIVTRPGGYMLLADPESLDFGRFGAAVETARALLSGGNVEAAARLLEEALALWRGPAFSDVEVAGVRAAAATLEELRMVAVEERVEADLALGRHRQLVPELQILVARHPLNERLRGQLMLALYRSDRQAEALETYRDGHRLLVAELGLEPKVQLQELHRAILTSAPHLDLAAPKAPVVPMARGGPGRRELPPDVAGFTGRAATVEALAGFLSGSPDGPALPVAAVTGRAGVGKTAFAVHVAHLLSERFPDGQFFVDLRGLDRRPAEPAAVLAQLLHRFGVRDGDIPEDPGERCALYRAHMAGRRVLLVLDNAGSEGQIRPLLPAGDGPAVIVTCRRRVGGLENARPFDLDVLAEEEAVELLQRTVGAERARDRAEAHRVVELCGRLPLAIRTAGARLGSRPHWSLARLADLLDDEHGRLDALVAGEIGVRASVALSYQGLGEPTARLFRLLGLLDAPTFAGWVAGPLLGTGDAFAEEQLEHLVEVRLIDVAGVEESGVVRYRIHDLLRLYARERAEEEPEEVVRPALERVFGRFLFLVERAQARLPGGLARLARGTAPRTPMPDLEVERLLADPLAWFESERQTLTSVTDQICARGLDATAWEICCCLSRFLEVRRHRDTWLDVNLHALETVRAAGNRFGEAHLLRSLGELYLDLDRYADAVRCLENAAGIFTELGEPRCAAHAWCGAALAHCRTGRLGTALRALRRVLAVFREHEDLAGAARALDTLGSVHRDLGRFDVALRCYDESGGLFQSLGDLVGGALVLRHRGALHVAMGRLAPARPLLERSLDLFRQCGDPIGEAAALADLGALYGACGEKHAAHAALSRALEIFVAVGDRYGRAMTLHHLGVRYGEEGEAARAKDCFDQAALLWEELGFALWEARTKQAREEL</sequence>
<dbReference type="SMART" id="SM01043">
    <property type="entry name" value="BTAD"/>
    <property type="match status" value="1"/>
</dbReference>
<dbReference type="Pfam" id="PF00486">
    <property type="entry name" value="Trans_reg_C"/>
    <property type="match status" value="1"/>
</dbReference>
<dbReference type="InterPro" id="IPR036388">
    <property type="entry name" value="WH-like_DNA-bd_sf"/>
</dbReference>
<dbReference type="InterPro" id="IPR001867">
    <property type="entry name" value="OmpR/PhoB-type_DNA-bd"/>
</dbReference>
<keyword evidence="4 6" id="KW-0238">DNA-binding</keyword>
<evidence type="ECO:0000256" key="2">
    <source>
        <dbReference type="ARBA" id="ARBA00022737"/>
    </source>
</evidence>
<dbReference type="InterPro" id="IPR005158">
    <property type="entry name" value="BTAD"/>
</dbReference>
<evidence type="ECO:0000256" key="1">
    <source>
        <dbReference type="ARBA" id="ARBA00005820"/>
    </source>
</evidence>
<dbReference type="SMART" id="SM00028">
    <property type="entry name" value="TPR"/>
    <property type="match status" value="6"/>
</dbReference>
<dbReference type="Gene3D" id="1.25.40.10">
    <property type="entry name" value="Tetratricopeptide repeat domain"/>
    <property type="match status" value="2"/>
</dbReference>
<dbReference type="SUPFAM" id="SSF52540">
    <property type="entry name" value="P-loop containing nucleoside triphosphate hydrolases"/>
    <property type="match status" value="1"/>
</dbReference>
<feature type="DNA-binding region" description="OmpR/PhoB-type" evidence="6">
    <location>
        <begin position="1"/>
        <end position="98"/>
    </location>
</feature>
<evidence type="ECO:0000313" key="8">
    <source>
        <dbReference type="EMBL" id="MFF4778314.1"/>
    </source>
</evidence>
<evidence type="ECO:0000313" key="9">
    <source>
        <dbReference type="Proteomes" id="UP001602119"/>
    </source>
</evidence>
<dbReference type="PRINTS" id="PR00364">
    <property type="entry name" value="DISEASERSIST"/>
</dbReference>
<reference evidence="8 9" key="1">
    <citation type="submission" date="2024-10" db="EMBL/GenBank/DDBJ databases">
        <title>The Natural Products Discovery Center: Release of the First 8490 Sequenced Strains for Exploring Actinobacteria Biosynthetic Diversity.</title>
        <authorList>
            <person name="Kalkreuter E."/>
            <person name="Kautsar S.A."/>
            <person name="Yang D."/>
            <person name="Bader C.D."/>
            <person name="Teijaro C.N."/>
            <person name="Fluegel L."/>
            <person name="Davis C.M."/>
            <person name="Simpson J.R."/>
            <person name="Lauterbach L."/>
            <person name="Steele A.D."/>
            <person name="Gui C."/>
            <person name="Meng S."/>
            <person name="Li G."/>
            <person name="Viehrig K."/>
            <person name="Ye F."/>
            <person name="Su P."/>
            <person name="Kiefer A.F."/>
            <person name="Nichols A."/>
            <person name="Cepeda A.J."/>
            <person name="Yan W."/>
            <person name="Fan B."/>
            <person name="Jiang Y."/>
            <person name="Adhikari A."/>
            <person name="Zheng C.-J."/>
            <person name="Schuster L."/>
            <person name="Cowan T.M."/>
            <person name="Smanski M.J."/>
            <person name="Chevrette M.G."/>
            <person name="De Carvalho L.P.S."/>
            <person name="Shen B."/>
        </authorList>
    </citation>
    <scope>NUCLEOTIDE SEQUENCE [LARGE SCALE GENOMIC DNA]</scope>
    <source>
        <strain evidence="8 9">NPDC001281</strain>
    </source>
</reference>
<dbReference type="InterPro" id="IPR016032">
    <property type="entry name" value="Sig_transdc_resp-reg_C-effctor"/>
</dbReference>
<keyword evidence="2" id="KW-0677">Repeat</keyword>
<dbReference type="Gene3D" id="1.10.8.430">
    <property type="entry name" value="Helical domain of apoptotic protease-activating factors"/>
    <property type="match status" value="1"/>
</dbReference>
<dbReference type="InterPro" id="IPR003593">
    <property type="entry name" value="AAA+_ATPase"/>
</dbReference>
<evidence type="ECO:0000259" key="7">
    <source>
        <dbReference type="PROSITE" id="PS51755"/>
    </source>
</evidence>
<evidence type="ECO:0000256" key="5">
    <source>
        <dbReference type="ARBA" id="ARBA00023163"/>
    </source>
</evidence>
<dbReference type="SMART" id="SM00862">
    <property type="entry name" value="Trans_reg_C"/>
    <property type="match status" value="1"/>
</dbReference>
<dbReference type="InterPro" id="IPR002182">
    <property type="entry name" value="NB-ARC"/>
</dbReference>
<gene>
    <name evidence="8" type="ORF">ACFY05_36375</name>
</gene>
<dbReference type="SUPFAM" id="SSF46894">
    <property type="entry name" value="C-terminal effector domain of the bipartite response regulators"/>
    <property type="match status" value="1"/>
</dbReference>
<dbReference type="InterPro" id="IPR019734">
    <property type="entry name" value="TPR_rpt"/>
</dbReference>
<evidence type="ECO:0000256" key="4">
    <source>
        <dbReference type="ARBA" id="ARBA00023125"/>
    </source>
</evidence>
<evidence type="ECO:0000256" key="6">
    <source>
        <dbReference type="PROSITE-ProRule" id="PRU01091"/>
    </source>
</evidence>
<dbReference type="PANTHER" id="PTHR35807:SF1">
    <property type="entry name" value="TRANSCRIPTIONAL REGULATOR REDD"/>
    <property type="match status" value="1"/>
</dbReference>
<protein>
    <submittedName>
        <fullName evidence="8">BTAD domain-containing putative transcriptional regulator</fullName>
    </submittedName>
</protein>
<dbReference type="Gene3D" id="1.10.10.10">
    <property type="entry name" value="Winged helix-like DNA-binding domain superfamily/Winged helix DNA-binding domain"/>
    <property type="match status" value="1"/>
</dbReference>
<dbReference type="InterPro" id="IPR042197">
    <property type="entry name" value="Apaf_helical"/>
</dbReference>
<dbReference type="Gene3D" id="3.40.50.300">
    <property type="entry name" value="P-loop containing nucleotide triphosphate hydrolases"/>
    <property type="match status" value="1"/>
</dbReference>
<organism evidence="8 9">
    <name type="scientific">Microtetraspora fusca</name>
    <dbReference type="NCBI Taxonomy" id="1997"/>
    <lineage>
        <taxon>Bacteria</taxon>
        <taxon>Bacillati</taxon>
        <taxon>Actinomycetota</taxon>
        <taxon>Actinomycetes</taxon>
        <taxon>Streptosporangiales</taxon>
        <taxon>Streptosporangiaceae</taxon>
        <taxon>Microtetraspora</taxon>
    </lineage>
</organism>
<name>A0ABW6VKL3_MICFU</name>
<dbReference type="RefSeq" id="WP_387346855.1">
    <property type="nucleotide sequence ID" value="NZ_JBIAXI010000030.1"/>
</dbReference>
<dbReference type="Pfam" id="PF03704">
    <property type="entry name" value="BTAD"/>
    <property type="match status" value="1"/>
</dbReference>
<comment type="caution">
    <text evidence="8">The sequence shown here is derived from an EMBL/GenBank/DDBJ whole genome shotgun (WGS) entry which is preliminary data.</text>
</comment>